<dbReference type="eggNOG" id="ENOG502R4PZ">
    <property type="taxonomic scope" value="Eukaryota"/>
</dbReference>
<dbReference type="Gene3D" id="1.20.1280.50">
    <property type="match status" value="1"/>
</dbReference>
<keyword evidence="4" id="KW-1185">Reference proteome</keyword>
<reference evidence="3" key="2">
    <citation type="submission" date="2013-04" db="UniProtKB">
        <authorList>
            <consortium name="EnsemblPlants"/>
        </authorList>
    </citation>
    <scope>IDENTIFICATION</scope>
</reference>
<evidence type="ECO:0000313" key="3">
    <source>
        <dbReference type="EnsemblPlants" id="OB06G18870.1"/>
    </source>
</evidence>
<organism evidence="3">
    <name type="scientific">Oryza brachyantha</name>
    <name type="common">malo sina</name>
    <dbReference type="NCBI Taxonomy" id="4533"/>
    <lineage>
        <taxon>Eukaryota</taxon>
        <taxon>Viridiplantae</taxon>
        <taxon>Streptophyta</taxon>
        <taxon>Embryophyta</taxon>
        <taxon>Tracheophyta</taxon>
        <taxon>Spermatophyta</taxon>
        <taxon>Magnoliopsida</taxon>
        <taxon>Liliopsida</taxon>
        <taxon>Poales</taxon>
        <taxon>Poaceae</taxon>
        <taxon>BOP clade</taxon>
        <taxon>Oryzoideae</taxon>
        <taxon>Oryzeae</taxon>
        <taxon>Oryzinae</taxon>
        <taxon>Oryza</taxon>
    </lineage>
</organism>
<dbReference type="HOGENOM" id="CLU_1878625_0_0_1"/>
<dbReference type="InterPro" id="IPR036047">
    <property type="entry name" value="F-box-like_dom_sf"/>
</dbReference>
<dbReference type="SUPFAM" id="SSF81383">
    <property type="entry name" value="F-box domain"/>
    <property type="match status" value="1"/>
</dbReference>
<dbReference type="Gramene" id="OB06G18870.1">
    <property type="protein sequence ID" value="OB06G18870.1"/>
    <property type="gene ID" value="OB06G18870"/>
</dbReference>
<feature type="domain" description="F-box" evidence="2">
    <location>
        <begin position="48"/>
        <end position="85"/>
    </location>
</feature>
<evidence type="ECO:0000313" key="4">
    <source>
        <dbReference type="Proteomes" id="UP000006038"/>
    </source>
</evidence>
<evidence type="ECO:0000259" key="2">
    <source>
        <dbReference type="Pfam" id="PF00646"/>
    </source>
</evidence>
<dbReference type="OMA" id="WEHALFT"/>
<dbReference type="InterPro" id="IPR001810">
    <property type="entry name" value="F-box_dom"/>
</dbReference>
<feature type="region of interest" description="Disordered" evidence="1">
    <location>
        <begin position="1"/>
        <end position="48"/>
    </location>
</feature>
<sequence length="136" mass="14698">MDHADVDGILSEGSDRAETSYGEVSPTKGVKLTSTSGDDDAVGGGDHLSSLPDDVLLAVLLSLPNSSAAARTSLLSRRWRSLWEHALFTFADDDHDPARGRAASRHPARLPSPPPPRSRHVVGRRSRRQVHLPPPR</sequence>
<reference evidence="3" key="1">
    <citation type="journal article" date="2013" name="Nat. Commun.">
        <title>Whole-genome sequencing of Oryza brachyantha reveals mechanisms underlying Oryza genome evolution.</title>
        <authorList>
            <person name="Chen J."/>
            <person name="Huang Q."/>
            <person name="Gao D."/>
            <person name="Wang J."/>
            <person name="Lang Y."/>
            <person name="Liu T."/>
            <person name="Li B."/>
            <person name="Bai Z."/>
            <person name="Luis Goicoechea J."/>
            <person name="Liang C."/>
            <person name="Chen C."/>
            <person name="Zhang W."/>
            <person name="Sun S."/>
            <person name="Liao Y."/>
            <person name="Zhang X."/>
            <person name="Yang L."/>
            <person name="Song C."/>
            <person name="Wang M."/>
            <person name="Shi J."/>
            <person name="Liu G."/>
            <person name="Liu J."/>
            <person name="Zhou H."/>
            <person name="Zhou W."/>
            <person name="Yu Q."/>
            <person name="An N."/>
            <person name="Chen Y."/>
            <person name="Cai Q."/>
            <person name="Wang B."/>
            <person name="Liu B."/>
            <person name="Min J."/>
            <person name="Huang Y."/>
            <person name="Wu H."/>
            <person name="Li Z."/>
            <person name="Zhang Y."/>
            <person name="Yin Y."/>
            <person name="Song W."/>
            <person name="Jiang J."/>
            <person name="Jackson S.A."/>
            <person name="Wing R.A."/>
            <person name="Wang J."/>
            <person name="Chen M."/>
        </authorList>
    </citation>
    <scope>NUCLEOTIDE SEQUENCE [LARGE SCALE GENOMIC DNA]</scope>
    <source>
        <strain evidence="3">cv. IRGC 101232</strain>
    </source>
</reference>
<dbReference type="PANTHER" id="PTHR34709:SF80">
    <property type="entry name" value="F-BOX DOMAIN-CONTAINING PROTEIN"/>
    <property type="match status" value="1"/>
</dbReference>
<dbReference type="Proteomes" id="UP000006038">
    <property type="component" value="Chromosome 6"/>
</dbReference>
<dbReference type="EnsemblPlants" id="OB06G18870.1">
    <property type="protein sequence ID" value="OB06G18870.1"/>
    <property type="gene ID" value="OB06G18870"/>
</dbReference>
<dbReference type="PANTHER" id="PTHR34709">
    <property type="entry name" value="OS10G0396666 PROTEIN"/>
    <property type="match status" value="1"/>
</dbReference>
<feature type="compositionally biased region" description="Basic residues" evidence="1">
    <location>
        <begin position="117"/>
        <end position="130"/>
    </location>
</feature>
<proteinExistence type="predicted"/>
<dbReference type="Pfam" id="PF00646">
    <property type="entry name" value="F-box"/>
    <property type="match status" value="1"/>
</dbReference>
<dbReference type="AlphaFoldDB" id="J3MCZ3"/>
<dbReference type="InterPro" id="IPR055312">
    <property type="entry name" value="FBL15-like"/>
</dbReference>
<protein>
    <recommendedName>
        <fullName evidence="2">F-box domain-containing protein</fullName>
    </recommendedName>
</protein>
<accession>J3MCZ3</accession>
<feature type="region of interest" description="Disordered" evidence="1">
    <location>
        <begin position="93"/>
        <end position="136"/>
    </location>
</feature>
<evidence type="ECO:0000256" key="1">
    <source>
        <dbReference type="SAM" id="MobiDB-lite"/>
    </source>
</evidence>
<name>J3MCZ3_ORYBR</name>